<reference evidence="3" key="1">
    <citation type="journal article" date="2020" name="Fungal Divers.">
        <title>Resolving the Mortierellaceae phylogeny through synthesis of multi-gene phylogenetics and phylogenomics.</title>
        <authorList>
            <person name="Vandepol N."/>
            <person name="Liber J."/>
            <person name="Desiro A."/>
            <person name="Na H."/>
            <person name="Kennedy M."/>
            <person name="Barry K."/>
            <person name="Grigoriev I.V."/>
            <person name="Miller A.N."/>
            <person name="O'Donnell K."/>
            <person name="Stajich J.E."/>
            <person name="Bonito G."/>
        </authorList>
    </citation>
    <scope>NUCLEOTIDE SEQUENCE</scope>
    <source>
        <strain evidence="3">KOD1015</strain>
    </source>
</reference>
<dbReference type="Proteomes" id="UP000780801">
    <property type="component" value="Unassembled WGS sequence"/>
</dbReference>
<dbReference type="OrthoDB" id="2423884at2759"/>
<dbReference type="AlphaFoldDB" id="A0A9P6KD57"/>
<evidence type="ECO:0000256" key="1">
    <source>
        <dbReference type="SAM" id="MobiDB-lite"/>
    </source>
</evidence>
<evidence type="ECO:0000256" key="2">
    <source>
        <dbReference type="SAM" id="SignalP"/>
    </source>
</evidence>
<proteinExistence type="predicted"/>
<feature type="signal peptide" evidence="2">
    <location>
        <begin position="1"/>
        <end position="24"/>
    </location>
</feature>
<keyword evidence="4" id="KW-1185">Reference proteome</keyword>
<feature type="compositionally biased region" description="Polar residues" evidence="1">
    <location>
        <begin position="120"/>
        <end position="129"/>
    </location>
</feature>
<gene>
    <name evidence="3" type="ORF">BGW38_002038</name>
</gene>
<protein>
    <recommendedName>
        <fullName evidence="5">Neocarzinostatin family protein</fullName>
    </recommendedName>
</protein>
<dbReference type="EMBL" id="JAABOA010001680">
    <property type="protein sequence ID" value="KAF9581079.1"/>
    <property type="molecule type" value="Genomic_DNA"/>
</dbReference>
<feature type="chain" id="PRO_5040422905" description="Neocarzinostatin family protein" evidence="2">
    <location>
        <begin position="25"/>
        <end position="167"/>
    </location>
</feature>
<organism evidence="3 4">
    <name type="scientific">Lunasporangiospora selenospora</name>
    <dbReference type="NCBI Taxonomy" id="979761"/>
    <lineage>
        <taxon>Eukaryota</taxon>
        <taxon>Fungi</taxon>
        <taxon>Fungi incertae sedis</taxon>
        <taxon>Mucoromycota</taxon>
        <taxon>Mortierellomycotina</taxon>
        <taxon>Mortierellomycetes</taxon>
        <taxon>Mortierellales</taxon>
        <taxon>Mortierellaceae</taxon>
        <taxon>Lunasporangiospora</taxon>
    </lineage>
</organism>
<name>A0A9P6KD57_9FUNG</name>
<comment type="caution">
    <text evidence="3">The sequence shown here is derived from an EMBL/GenBank/DDBJ whole genome shotgun (WGS) entry which is preliminary data.</text>
</comment>
<evidence type="ECO:0000313" key="4">
    <source>
        <dbReference type="Proteomes" id="UP000780801"/>
    </source>
</evidence>
<evidence type="ECO:0008006" key="5">
    <source>
        <dbReference type="Google" id="ProtNLM"/>
    </source>
</evidence>
<keyword evidence="2" id="KW-0732">Signal</keyword>
<feature type="region of interest" description="Disordered" evidence="1">
    <location>
        <begin position="120"/>
        <end position="144"/>
    </location>
</feature>
<accession>A0A9P6KD57</accession>
<evidence type="ECO:0000313" key="3">
    <source>
        <dbReference type="EMBL" id="KAF9581079.1"/>
    </source>
</evidence>
<sequence length="167" mass="17076">MHLQNSFAAFLIVAGWSLPSSILAVPVSSCIIATPAQTLAVGRPYQVQFTNCRGTGGTVKLRSGSPVSLRTEPFPACSGVTFSSGTCTFTPKTAGQGFVFSAVDQTGLETFSGQFNVVATGPSTPQTQPAPAKQEPQVKPAPVVPAAATAGVKNTGVVQPSLNSHSN</sequence>